<name>A0A067C656_SAPPC</name>
<dbReference type="AlphaFoldDB" id="A0A067C656"/>
<dbReference type="KEGG" id="spar:SPRG_08661"/>
<dbReference type="RefSeq" id="XP_012203295.1">
    <property type="nucleotide sequence ID" value="XM_012347905.1"/>
</dbReference>
<reference evidence="1 2" key="1">
    <citation type="journal article" date="2013" name="PLoS Genet.">
        <title>Distinctive expansion of potential virulence genes in the genome of the oomycete fish pathogen Saprolegnia parasitica.</title>
        <authorList>
            <person name="Jiang R.H."/>
            <person name="de Bruijn I."/>
            <person name="Haas B.J."/>
            <person name="Belmonte R."/>
            <person name="Lobach L."/>
            <person name="Christie J."/>
            <person name="van den Ackerveken G."/>
            <person name="Bottin A."/>
            <person name="Bulone V."/>
            <person name="Diaz-Moreno S.M."/>
            <person name="Dumas B."/>
            <person name="Fan L."/>
            <person name="Gaulin E."/>
            <person name="Govers F."/>
            <person name="Grenville-Briggs L.J."/>
            <person name="Horner N.R."/>
            <person name="Levin J.Z."/>
            <person name="Mammella M."/>
            <person name="Meijer H.J."/>
            <person name="Morris P."/>
            <person name="Nusbaum C."/>
            <person name="Oome S."/>
            <person name="Phillips A.J."/>
            <person name="van Rooyen D."/>
            <person name="Rzeszutek E."/>
            <person name="Saraiva M."/>
            <person name="Secombes C.J."/>
            <person name="Seidl M.F."/>
            <person name="Snel B."/>
            <person name="Stassen J.H."/>
            <person name="Sykes S."/>
            <person name="Tripathy S."/>
            <person name="van den Berg H."/>
            <person name="Vega-Arreguin J.C."/>
            <person name="Wawra S."/>
            <person name="Young S.K."/>
            <person name="Zeng Q."/>
            <person name="Dieguez-Uribeondo J."/>
            <person name="Russ C."/>
            <person name="Tyler B.M."/>
            <person name="van West P."/>
        </authorList>
    </citation>
    <scope>NUCLEOTIDE SEQUENCE [LARGE SCALE GENOMIC DNA]</scope>
    <source>
        <strain evidence="1 2">CBS 223.65</strain>
    </source>
</reference>
<dbReference type="EMBL" id="KK583227">
    <property type="protein sequence ID" value="KDO26008.1"/>
    <property type="molecule type" value="Genomic_DNA"/>
</dbReference>
<dbReference type="GeneID" id="24130875"/>
<proteinExistence type="predicted"/>
<accession>A0A067C656</accession>
<dbReference type="Proteomes" id="UP000030745">
    <property type="component" value="Unassembled WGS sequence"/>
</dbReference>
<sequence>MKVAFYQWSFSTFSPASAKDDDVEVALAIVLDTLNIAILPVLYGFLRRCCCGSSPLGRRDYGSYTYNNFKSRLVFDCFRLLRPGATSLGGSVHEAIEQDPHLKHCPMISLRATDCFLVAYCNGQRQETLRLSLLYCMDTRGIGDASTASAYPFSVLTRPPQAKLLAPESKATLPLVYEIQQPVEPSAWCL</sequence>
<protein>
    <submittedName>
        <fullName evidence="1">Uncharacterized protein</fullName>
    </submittedName>
</protein>
<keyword evidence="2" id="KW-1185">Reference proteome</keyword>
<dbReference type="VEuPathDB" id="FungiDB:SPRG_08661"/>
<evidence type="ECO:0000313" key="1">
    <source>
        <dbReference type="EMBL" id="KDO26008.1"/>
    </source>
</evidence>
<evidence type="ECO:0000313" key="2">
    <source>
        <dbReference type="Proteomes" id="UP000030745"/>
    </source>
</evidence>
<gene>
    <name evidence="1" type="ORF">SPRG_08661</name>
</gene>
<organism evidence="1 2">
    <name type="scientific">Saprolegnia parasitica (strain CBS 223.65)</name>
    <dbReference type="NCBI Taxonomy" id="695850"/>
    <lineage>
        <taxon>Eukaryota</taxon>
        <taxon>Sar</taxon>
        <taxon>Stramenopiles</taxon>
        <taxon>Oomycota</taxon>
        <taxon>Saprolegniomycetes</taxon>
        <taxon>Saprolegniales</taxon>
        <taxon>Saprolegniaceae</taxon>
        <taxon>Saprolegnia</taxon>
    </lineage>
</organism>